<feature type="non-terminal residue" evidence="2">
    <location>
        <position position="1"/>
    </location>
</feature>
<protein>
    <submittedName>
        <fullName evidence="2">Uncharacterized protein</fullName>
    </submittedName>
</protein>
<keyword evidence="3" id="KW-1185">Reference proteome</keyword>
<comment type="caution">
    <text evidence="2">The sequence shown here is derived from an EMBL/GenBank/DDBJ whole genome shotgun (WGS) entry which is preliminary data.</text>
</comment>
<sequence>RFRIREAWEDRHLAVKEFLDVLRRHGTDIAGYNDYYKQATHINGKIDAGLENYNEKFQKPLNKAVGELEKAGFDYRAIENYAILKHGLERNKWMKEDAVRRYAERYPDATPQQLGRFEINLPDDFSGITAVEAEVGTHAEGFIAEFEHKAGEELIYHFWKSVKNATLFSIGKQLEGGLIDKKTYDELAGRYDYYIPLRGHDDETAEDRWDYSPNMGTYFVAPLIRAKGRRTRSESPLAFIFSMAQSAVSSANRNILNQTILRLALKDKTGLLGVNKAWYMQTGLNEDGVPVYEIQAPAYSENTDQYRINIEEFEERMQKLQEQGLAVQNRGKLDIGGLFIKKTQASQHVVYVSQNGAEYAVYINGNPAVARAINGINAKDLHKDLRFIAKVSRQMAANFTTRNPIFVATNFSRDYIFASSILGVKEDAKYALQFQSNIPRSAGALQRYIRNKADLSEKADRYVIEYIMNGGKTGFSHLVEL</sequence>
<evidence type="ECO:0000313" key="2">
    <source>
        <dbReference type="EMBL" id="MFC4677134.1"/>
    </source>
</evidence>
<reference evidence="3" key="1">
    <citation type="journal article" date="2019" name="Int. J. Syst. Evol. Microbiol.">
        <title>The Global Catalogue of Microorganisms (GCM) 10K type strain sequencing project: providing services to taxonomists for standard genome sequencing and annotation.</title>
        <authorList>
            <consortium name="The Broad Institute Genomics Platform"/>
            <consortium name="The Broad Institute Genome Sequencing Center for Infectious Disease"/>
            <person name="Wu L."/>
            <person name="Ma J."/>
        </authorList>
    </citation>
    <scope>NUCLEOTIDE SEQUENCE [LARGE SCALE GENOMIC DNA]</scope>
    <source>
        <strain evidence="3">CCUG 66188</strain>
    </source>
</reference>
<evidence type="ECO:0000256" key="1">
    <source>
        <dbReference type="SAM" id="Coils"/>
    </source>
</evidence>
<feature type="coiled-coil region" evidence="1">
    <location>
        <begin position="303"/>
        <end position="330"/>
    </location>
</feature>
<dbReference type="Proteomes" id="UP001596023">
    <property type="component" value="Unassembled WGS sequence"/>
</dbReference>
<gene>
    <name evidence="2" type="ORF">ACFO6W_25970</name>
</gene>
<evidence type="ECO:0000313" key="3">
    <source>
        <dbReference type="Proteomes" id="UP001596023"/>
    </source>
</evidence>
<proteinExistence type="predicted"/>
<dbReference type="RefSeq" id="WP_380002026.1">
    <property type="nucleotide sequence ID" value="NZ_JBHSGN010000180.1"/>
</dbReference>
<dbReference type="EMBL" id="JBHSGN010000180">
    <property type="protein sequence ID" value="MFC4677134.1"/>
    <property type="molecule type" value="Genomic_DNA"/>
</dbReference>
<organism evidence="2 3">
    <name type="scientific">Dysgonomonas termitidis</name>
    <dbReference type="NCBI Taxonomy" id="1516126"/>
    <lineage>
        <taxon>Bacteria</taxon>
        <taxon>Pseudomonadati</taxon>
        <taxon>Bacteroidota</taxon>
        <taxon>Bacteroidia</taxon>
        <taxon>Bacteroidales</taxon>
        <taxon>Dysgonomonadaceae</taxon>
        <taxon>Dysgonomonas</taxon>
    </lineage>
</organism>
<keyword evidence="1" id="KW-0175">Coiled coil</keyword>
<feature type="non-terminal residue" evidence="2">
    <location>
        <position position="481"/>
    </location>
</feature>
<name>A0ABV9L478_9BACT</name>
<accession>A0ABV9L478</accession>